<organism evidence="4 5">
    <name type="scientific">Aliidongia dinghuensis</name>
    <dbReference type="NCBI Taxonomy" id="1867774"/>
    <lineage>
        <taxon>Bacteria</taxon>
        <taxon>Pseudomonadati</taxon>
        <taxon>Pseudomonadota</taxon>
        <taxon>Alphaproteobacteria</taxon>
        <taxon>Rhodospirillales</taxon>
        <taxon>Dongiaceae</taxon>
        <taxon>Aliidongia</taxon>
    </lineage>
</organism>
<evidence type="ECO:0000313" key="4">
    <source>
        <dbReference type="EMBL" id="GGF50629.1"/>
    </source>
</evidence>
<feature type="domain" description="PucR C-terminal helix-turn-helix" evidence="3">
    <location>
        <begin position="410"/>
        <end position="468"/>
    </location>
</feature>
<dbReference type="InterPro" id="IPR025736">
    <property type="entry name" value="PucR_C-HTH_dom"/>
</dbReference>
<evidence type="ECO:0000256" key="1">
    <source>
        <dbReference type="SAM" id="MobiDB-lite"/>
    </source>
</evidence>
<name>A0A8J2Z284_9PROT</name>
<evidence type="ECO:0000313" key="5">
    <source>
        <dbReference type="Proteomes" id="UP000646365"/>
    </source>
</evidence>
<evidence type="ECO:0000259" key="2">
    <source>
        <dbReference type="Pfam" id="PF07905"/>
    </source>
</evidence>
<keyword evidence="5" id="KW-1185">Reference proteome</keyword>
<feature type="region of interest" description="Disordered" evidence="1">
    <location>
        <begin position="174"/>
        <end position="193"/>
    </location>
</feature>
<dbReference type="Gene3D" id="1.10.10.2840">
    <property type="entry name" value="PucR C-terminal helix-turn-helix domain"/>
    <property type="match status" value="1"/>
</dbReference>
<reference evidence="4" key="1">
    <citation type="journal article" date="2014" name="Int. J. Syst. Evol. Microbiol.">
        <title>Complete genome sequence of Corynebacterium casei LMG S-19264T (=DSM 44701T), isolated from a smear-ripened cheese.</title>
        <authorList>
            <consortium name="US DOE Joint Genome Institute (JGI-PGF)"/>
            <person name="Walter F."/>
            <person name="Albersmeier A."/>
            <person name="Kalinowski J."/>
            <person name="Ruckert C."/>
        </authorList>
    </citation>
    <scope>NUCLEOTIDE SEQUENCE</scope>
    <source>
        <strain evidence="4">CGMCC 1.15725</strain>
    </source>
</reference>
<dbReference type="InterPro" id="IPR042070">
    <property type="entry name" value="PucR_C-HTH_sf"/>
</dbReference>
<dbReference type="PANTHER" id="PTHR33744:SF1">
    <property type="entry name" value="DNA-BINDING TRANSCRIPTIONAL ACTIVATOR ADER"/>
    <property type="match status" value="1"/>
</dbReference>
<dbReference type="PANTHER" id="PTHR33744">
    <property type="entry name" value="CARBOHYDRATE DIACID REGULATOR"/>
    <property type="match status" value="1"/>
</dbReference>
<dbReference type="InterPro" id="IPR051448">
    <property type="entry name" value="CdaR-like_regulators"/>
</dbReference>
<proteinExistence type="predicted"/>
<dbReference type="Proteomes" id="UP000646365">
    <property type="component" value="Unassembled WGS sequence"/>
</dbReference>
<reference evidence="4" key="2">
    <citation type="submission" date="2020-09" db="EMBL/GenBank/DDBJ databases">
        <authorList>
            <person name="Sun Q."/>
            <person name="Zhou Y."/>
        </authorList>
    </citation>
    <scope>NUCLEOTIDE SEQUENCE</scope>
    <source>
        <strain evidence="4">CGMCC 1.15725</strain>
    </source>
</reference>
<evidence type="ECO:0000259" key="3">
    <source>
        <dbReference type="Pfam" id="PF13556"/>
    </source>
</evidence>
<feature type="domain" description="Purine catabolism PurC-like" evidence="2">
    <location>
        <begin position="13"/>
        <end position="122"/>
    </location>
</feature>
<dbReference type="InterPro" id="IPR012914">
    <property type="entry name" value="PucR_dom"/>
</dbReference>
<sequence>MITVNGLVAIDTLGLAFRAGAAGGGRLVTWAHACDLPDPWRWVAAGNLVMTTGAGVPEAPADQVDWLGRLADMNVSALVVAARADAPQLSDQMLAAADARKFPVLVASFELEFVKLARRVIESSLQSQRDRLEASQRLFQSYTSALRDGTDFEGRLAILGRREGWHVEIQDLASGQPIASSGPPPAGGSRAETVDIPGRRRAVLKVQHRKEHTIVDPLLVHYLAGLVAVELEQQAIERDGRRAEGETLLRDLLNGEVDFGAARAVLERRGLHGALVSLAIAPCGKAEWEAPDSHHAPDLRHISPLLLQQDVMIAVMPDREDLILTTVNSLGTQSKAGVSRPIIGADFLESVHQARLSLAQARESRVRLVRYGAGGTPPTLAPKTLPEARGLVDRYLGPLIEYDRSHDSSLLRTLRTFLANDGSWKATAAKLSIHRQTLVYRVHIIEQLTGLKPPSTLGTAAFWLALQAGDAAGILPE</sequence>
<accession>A0A8J2Z284</accession>
<dbReference type="RefSeq" id="WP_189052510.1">
    <property type="nucleotide sequence ID" value="NZ_BMJQ01000035.1"/>
</dbReference>
<dbReference type="EMBL" id="BMJQ01000035">
    <property type="protein sequence ID" value="GGF50629.1"/>
    <property type="molecule type" value="Genomic_DNA"/>
</dbReference>
<dbReference type="Pfam" id="PF07905">
    <property type="entry name" value="PucR"/>
    <property type="match status" value="1"/>
</dbReference>
<comment type="caution">
    <text evidence="4">The sequence shown here is derived from an EMBL/GenBank/DDBJ whole genome shotgun (WGS) entry which is preliminary data.</text>
</comment>
<feature type="compositionally biased region" description="Low complexity" evidence="1">
    <location>
        <begin position="174"/>
        <end position="191"/>
    </location>
</feature>
<protein>
    <recommendedName>
        <fullName evidence="6">PucR family transcriptional regulator</fullName>
    </recommendedName>
</protein>
<gene>
    <name evidence="4" type="ORF">GCM10011611_66370</name>
</gene>
<dbReference type="AlphaFoldDB" id="A0A8J2Z284"/>
<evidence type="ECO:0008006" key="6">
    <source>
        <dbReference type="Google" id="ProtNLM"/>
    </source>
</evidence>
<dbReference type="Pfam" id="PF13556">
    <property type="entry name" value="HTH_30"/>
    <property type="match status" value="1"/>
</dbReference>